<dbReference type="Proteomes" id="UP000183832">
    <property type="component" value="Unassembled WGS sequence"/>
</dbReference>
<keyword evidence="2" id="KW-1185">Reference proteome</keyword>
<organism evidence="1 2">
    <name type="scientific">Clunio marinus</name>
    <dbReference type="NCBI Taxonomy" id="568069"/>
    <lineage>
        <taxon>Eukaryota</taxon>
        <taxon>Metazoa</taxon>
        <taxon>Ecdysozoa</taxon>
        <taxon>Arthropoda</taxon>
        <taxon>Hexapoda</taxon>
        <taxon>Insecta</taxon>
        <taxon>Pterygota</taxon>
        <taxon>Neoptera</taxon>
        <taxon>Endopterygota</taxon>
        <taxon>Diptera</taxon>
        <taxon>Nematocera</taxon>
        <taxon>Chironomoidea</taxon>
        <taxon>Chironomidae</taxon>
        <taxon>Clunio</taxon>
    </lineage>
</organism>
<gene>
    <name evidence="1" type="ORF">CLUMA_CG010881</name>
</gene>
<dbReference type="AlphaFoldDB" id="A0A1J1ID60"/>
<evidence type="ECO:0000313" key="2">
    <source>
        <dbReference type="Proteomes" id="UP000183832"/>
    </source>
</evidence>
<protein>
    <submittedName>
        <fullName evidence="1">CLUMA_CG010881, isoform A</fullName>
    </submittedName>
</protein>
<proteinExistence type="predicted"/>
<dbReference type="EMBL" id="CVRI01000047">
    <property type="protein sequence ID" value="CRK97492.1"/>
    <property type="molecule type" value="Genomic_DNA"/>
</dbReference>
<name>A0A1J1ID60_9DIPT</name>
<reference evidence="1 2" key="1">
    <citation type="submission" date="2015-04" db="EMBL/GenBank/DDBJ databases">
        <authorList>
            <person name="Syromyatnikov M.Y."/>
            <person name="Popov V.N."/>
        </authorList>
    </citation>
    <scope>NUCLEOTIDE SEQUENCE [LARGE SCALE GENOMIC DNA]</scope>
</reference>
<sequence length="143" mass="16417">MPSKKITHLKVFHRLQREEEEALLPPFFHIPMTKDNAINLLQAVNASFNPTALFYFCISSDCNNDKKINLQRLVLQPSTLDARNKNFVPLTCRVQTNQLEHANTQFNCVILSTITNYLTLLLFVCKAPEITAFSRRKLHTGTK</sequence>
<evidence type="ECO:0000313" key="1">
    <source>
        <dbReference type="EMBL" id="CRK97492.1"/>
    </source>
</evidence>
<accession>A0A1J1ID60</accession>